<proteinExistence type="predicted"/>
<accession>X0S416</accession>
<organism evidence="1">
    <name type="scientific">marine sediment metagenome</name>
    <dbReference type="NCBI Taxonomy" id="412755"/>
    <lineage>
        <taxon>unclassified sequences</taxon>
        <taxon>metagenomes</taxon>
        <taxon>ecological metagenomes</taxon>
    </lineage>
</organism>
<reference evidence="1" key="1">
    <citation type="journal article" date="2014" name="Front. Microbiol.">
        <title>High frequency of phylogenetically diverse reductive dehalogenase-homologous genes in deep subseafloor sedimentary metagenomes.</title>
        <authorList>
            <person name="Kawai M."/>
            <person name="Futagami T."/>
            <person name="Toyoda A."/>
            <person name="Takaki Y."/>
            <person name="Nishi S."/>
            <person name="Hori S."/>
            <person name="Arai W."/>
            <person name="Tsubouchi T."/>
            <person name="Morono Y."/>
            <person name="Uchiyama I."/>
            <person name="Ito T."/>
            <person name="Fujiyama A."/>
            <person name="Inagaki F."/>
            <person name="Takami H."/>
        </authorList>
    </citation>
    <scope>NUCLEOTIDE SEQUENCE</scope>
    <source>
        <strain evidence="1">Expedition CK06-06</strain>
    </source>
</reference>
<feature type="non-terminal residue" evidence="1">
    <location>
        <position position="1"/>
    </location>
</feature>
<sequence length="72" mass="8551">LKLPASVLYPLTDLMWFLRVKFMTEFPSSALNMVRYPWIASNEKLKKELNYKFKYTTKEAFEDFARHVKAAS</sequence>
<evidence type="ECO:0000313" key="1">
    <source>
        <dbReference type="EMBL" id="GAF75779.1"/>
    </source>
</evidence>
<gene>
    <name evidence="1" type="ORF">S01H1_15730</name>
</gene>
<comment type="caution">
    <text evidence="1">The sequence shown here is derived from an EMBL/GenBank/DDBJ whole genome shotgun (WGS) entry which is preliminary data.</text>
</comment>
<name>X0S416_9ZZZZ</name>
<dbReference type="AlphaFoldDB" id="X0S416"/>
<dbReference type="EMBL" id="BARS01008230">
    <property type="protein sequence ID" value="GAF75779.1"/>
    <property type="molecule type" value="Genomic_DNA"/>
</dbReference>
<protein>
    <submittedName>
        <fullName evidence="1">Uncharacterized protein</fullName>
    </submittedName>
</protein>